<organism evidence="3 4">
    <name type="scientific">Arthrobacter bambusae</name>
    <dbReference type="NCBI Taxonomy" id="1338426"/>
    <lineage>
        <taxon>Bacteria</taxon>
        <taxon>Bacillati</taxon>
        <taxon>Actinomycetota</taxon>
        <taxon>Actinomycetes</taxon>
        <taxon>Micrococcales</taxon>
        <taxon>Micrococcaceae</taxon>
        <taxon>Arthrobacter</taxon>
    </lineage>
</organism>
<feature type="region of interest" description="Disordered" evidence="1">
    <location>
        <begin position="1"/>
        <end position="23"/>
    </location>
</feature>
<sequence length="209" mass="20677">MVAPTASPESAPDHRGTKPGQSPRIRAILAGGLVLGVGAAITLAAWNDSEFAQGTFTAGAFNLEGSTDGTAFGENPVSAPATLGFTAAPGNLAPGDVVTAPFAVRLDGTTTNDATVTVSTEASTGALTGLTYSLTQSTDFGCAEAVTGTLVAAGQALGTTPGSVTFALTQGAGTADGDAVNLCFRITADDDLVQSQSGTTTWEFAAQSQ</sequence>
<proteinExistence type="predicted"/>
<accession>A0ABV2P5Q8</accession>
<evidence type="ECO:0000256" key="2">
    <source>
        <dbReference type="SAM" id="Phobius"/>
    </source>
</evidence>
<feature type="transmembrane region" description="Helical" evidence="2">
    <location>
        <begin position="25"/>
        <end position="46"/>
    </location>
</feature>
<evidence type="ECO:0000313" key="3">
    <source>
        <dbReference type="EMBL" id="MET4540111.1"/>
    </source>
</evidence>
<evidence type="ECO:0000313" key="4">
    <source>
        <dbReference type="Proteomes" id="UP001549307"/>
    </source>
</evidence>
<comment type="caution">
    <text evidence="3">The sequence shown here is derived from an EMBL/GenBank/DDBJ whole genome shotgun (WGS) entry which is preliminary data.</text>
</comment>
<keyword evidence="2" id="KW-1133">Transmembrane helix</keyword>
<evidence type="ECO:0000256" key="1">
    <source>
        <dbReference type="SAM" id="MobiDB-lite"/>
    </source>
</evidence>
<reference evidence="3 4" key="1">
    <citation type="submission" date="2024-06" db="EMBL/GenBank/DDBJ databases">
        <title>Sorghum-associated microbial communities from plants grown in Nebraska, USA.</title>
        <authorList>
            <person name="Schachtman D."/>
        </authorList>
    </citation>
    <scope>NUCLEOTIDE SEQUENCE [LARGE SCALE GENOMIC DNA]</scope>
    <source>
        <strain evidence="3 4">3552</strain>
    </source>
</reference>
<dbReference type="Proteomes" id="UP001549307">
    <property type="component" value="Unassembled WGS sequence"/>
</dbReference>
<dbReference type="EMBL" id="JBEPSN010000004">
    <property type="protein sequence ID" value="MET4540111.1"/>
    <property type="molecule type" value="Genomic_DNA"/>
</dbReference>
<dbReference type="NCBIfam" id="TIGR04088">
    <property type="entry name" value="cognate_SipW"/>
    <property type="match status" value="1"/>
</dbReference>
<dbReference type="InterPro" id="IPR023833">
    <property type="entry name" value="Signal_pept_SipW-depend-type"/>
</dbReference>
<gene>
    <name evidence="3" type="ORF">ABIE37_001892</name>
</gene>
<keyword evidence="2" id="KW-0472">Membrane</keyword>
<keyword evidence="4" id="KW-1185">Reference proteome</keyword>
<name>A0ABV2P5Q8_9MICC</name>
<dbReference type="RefSeq" id="WP_354228846.1">
    <property type="nucleotide sequence ID" value="NZ_JBEPSN010000004.1"/>
</dbReference>
<dbReference type="GeneID" id="92752840"/>
<protein>
    <submittedName>
        <fullName evidence="3">Ribosomally synthesized peptide with SipW-like signal peptide</fullName>
    </submittedName>
</protein>
<keyword evidence="2" id="KW-0812">Transmembrane</keyword>